<proteinExistence type="predicted"/>
<evidence type="ECO:0000313" key="2">
    <source>
        <dbReference type="EMBL" id="ABG25869.1"/>
    </source>
</evidence>
<geneLocation type="plasmid" evidence="2">
    <name>unnamed</name>
</geneLocation>
<dbReference type="AlphaFoldDB" id="Q15BS6"/>
<keyword evidence="2" id="KW-0614">Plasmid</keyword>
<dbReference type="EMBL" id="DQ517346">
    <property type="protein sequence ID" value="ABG25869.1"/>
    <property type="molecule type" value="Genomic_DNA"/>
</dbReference>
<name>Q15BS6_9BACI</name>
<dbReference type="Gene3D" id="1.10.490.70">
    <property type="entry name" value="Histidine kinase N-terminal domain"/>
    <property type="match status" value="1"/>
</dbReference>
<sequence length="136" mass="16424">MEEIKCLLCRYLKERQEKFISDWKKKVIIRERDPYKEEIIKNGEHLLSAFIMYLKEEISLQEIEITSKKIARERIDAKVNIAEFIHNTNVAKIEIMNILTLLNPDLQQYQALVKKINQFFDHLIYYTVHSYYEQKA</sequence>
<organism evidence="2">
    <name type="scientific">Bacillus sp. CBD119</name>
    <dbReference type="NCBI Taxonomy" id="386458"/>
    <lineage>
        <taxon>Bacteria</taxon>
        <taxon>Bacillati</taxon>
        <taxon>Bacillota</taxon>
        <taxon>Bacilli</taxon>
        <taxon>Bacillales</taxon>
        <taxon>Bacillaceae</taxon>
        <taxon>Bacillus</taxon>
    </lineage>
</organism>
<feature type="domain" description="Histidine kinase N-terminal" evidence="1">
    <location>
        <begin position="6"/>
        <end position="133"/>
    </location>
</feature>
<dbReference type="InterPro" id="IPR018984">
    <property type="entry name" value="Histidine_kinase_N"/>
</dbReference>
<accession>Q15BS6</accession>
<dbReference type="Pfam" id="PF09385">
    <property type="entry name" value="HisK_N"/>
    <property type="match status" value="1"/>
</dbReference>
<evidence type="ECO:0000259" key="1">
    <source>
        <dbReference type="Pfam" id="PF09385"/>
    </source>
</evidence>
<reference evidence="2" key="1">
    <citation type="journal article" date="2006" name="J. Clin. Microbiol.">
        <title>Bacillus anthracis virulent plasmid pX02 genes found in large plasmids of two other Bacillus species.</title>
        <authorList>
            <person name="Luna V.A."/>
            <person name="King D.S."/>
            <person name="Peak K.K."/>
            <person name="Reeves F."/>
            <person name="Heberlein-Larson L."/>
            <person name="Veguilla W."/>
            <person name="Heller L."/>
            <person name="Duncan K.E."/>
            <person name="Cannons A.C."/>
            <person name="Amuso P."/>
            <person name="Cattani J."/>
        </authorList>
    </citation>
    <scope>NUCLEOTIDE SEQUENCE</scope>
    <source>
        <strain evidence="2">CBD119</strain>
        <plasmid evidence="2">unnamed</plasmid>
    </source>
</reference>
<dbReference type="CDD" id="cd14755">
    <property type="entry name" value="GS_BA2291-HK-like"/>
    <property type="match status" value="1"/>
</dbReference>
<dbReference type="SMR" id="Q15BS6"/>
<protein>
    <submittedName>
        <fullName evidence="2">Putative AtxA</fullName>
    </submittedName>
</protein>